<sequence length="518" mass="57523">METFSKLAQNQKIRQIQKIVQDIKKNDGGIIRKFKKFHTQQAALIRKTGKNTWDRFTRPAPPNVPQRDYSNPGAEEAEGQWSEDEFDNSDYENPDENSDGSVTYEAPGEDDENYEPPPSENKTKIVSRPLTSTKSEYADHRPGSSKAAAISRPGPILPKPANYSPKLLCYPPRPAPRKGKREDDEDDYIVPVENNDPDEAYIDPTETDPSLSTKPPVIDRAAKPPTGPSSTRVVPGQAAQPCSESPPGNDVYEIPDTEETPQPAQRVKPQLPKPVPKGAGNPSLFLRTFPKLTVASERKGSLMNSKAPSASHDVDSEDYEVCDPESNEKPEIPEKPTRFSNPSAEAPILPARPFDKKPQALRLPPINKSNAPELPSRPIGTLPRPNVPPRPLSPSSIEQDSSVNGKPWYTNYGDRKAAEEALNKSNKDGSFLIRKSSGQDSKQPYTLVVLYKRRVYNIPVRYVEATKEYALGRKKSGEDRFASVAEIIENHQRNALVLIDSQNNTKDSTKLKHPVKIS</sequence>
<accession>A0A4W3KC76</accession>
<dbReference type="OMA" id="ELLEDEX"/>
<evidence type="ECO:0000313" key="5">
    <source>
        <dbReference type="Ensembl" id="ENSCMIP00000042855.1"/>
    </source>
</evidence>
<dbReference type="FunFam" id="3.30.505.10:FF:000016">
    <property type="entry name" value="B-cell linker protein isoform 2"/>
    <property type="match status" value="1"/>
</dbReference>
<gene>
    <name evidence="5" type="primary">blnk</name>
</gene>
<reference evidence="6" key="3">
    <citation type="journal article" date="2014" name="Nature">
        <title>Elephant shark genome provides unique insights into gnathostome evolution.</title>
        <authorList>
            <consortium name="International Elephant Shark Genome Sequencing Consortium"/>
            <person name="Venkatesh B."/>
            <person name="Lee A.P."/>
            <person name="Ravi V."/>
            <person name="Maurya A.K."/>
            <person name="Lian M.M."/>
            <person name="Swann J.B."/>
            <person name="Ohta Y."/>
            <person name="Flajnik M.F."/>
            <person name="Sutoh Y."/>
            <person name="Kasahara M."/>
            <person name="Hoon S."/>
            <person name="Gangu V."/>
            <person name="Roy S.W."/>
            <person name="Irimia M."/>
            <person name="Korzh V."/>
            <person name="Kondrychyn I."/>
            <person name="Lim Z.W."/>
            <person name="Tay B.H."/>
            <person name="Tohari S."/>
            <person name="Kong K.W."/>
            <person name="Ho S."/>
            <person name="Lorente-Galdos B."/>
            <person name="Quilez J."/>
            <person name="Marques-Bonet T."/>
            <person name="Raney B.J."/>
            <person name="Ingham P.W."/>
            <person name="Tay A."/>
            <person name="Hillier L.W."/>
            <person name="Minx P."/>
            <person name="Boehm T."/>
            <person name="Wilson R.K."/>
            <person name="Brenner S."/>
            <person name="Warren W.C."/>
        </authorList>
    </citation>
    <scope>NUCLEOTIDE SEQUENCE [LARGE SCALE GENOMIC DNA]</scope>
</reference>
<feature type="domain" description="SH2" evidence="4">
    <location>
        <begin position="408"/>
        <end position="515"/>
    </location>
</feature>
<dbReference type="Proteomes" id="UP000314986">
    <property type="component" value="Unassembled WGS sequence"/>
</dbReference>
<dbReference type="Ensembl" id="ENSCMIT00000043475.1">
    <property type="protein sequence ID" value="ENSCMIP00000042855.1"/>
    <property type="gene ID" value="ENSCMIG00000017814.1"/>
</dbReference>
<dbReference type="STRING" id="7868.ENSCMIP00000042855"/>
<dbReference type="RefSeq" id="XP_007894572.1">
    <property type="nucleotide sequence ID" value="XM_007896381.2"/>
</dbReference>
<dbReference type="AlphaFoldDB" id="A0A4W3KC76"/>
<dbReference type="InterPro" id="IPR051751">
    <property type="entry name" value="Immunoreceptor_sig_adapters"/>
</dbReference>
<name>A0A4W3KC76_CALMI</name>
<dbReference type="PANTHER" id="PTHR14098:SF3">
    <property type="entry name" value="B-CELL LINKER PROTEIN"/>
    <property type="match status" value="1"/>
</dbReference>
<evidence type="ECO:0000256" key="3">
    <source>
        <dbReference type="SAM" id="MobiDB-lite"/>
    </source>
</evidence>
<dbReference type="Gene3D" id="3.30.505.10">
    <property type="entry name" value="SH2 domain"/>
    <property type="match status" value="1"/>
</dbReference>
<feature type="region of interest" description="Disordered" evidence="3">
    <location>
        <begin position="297"/>
        <end position="407"/>
    </location>
</feature>
<protein>
    <recommendedName>
        <fullName evidence="4">SH2 domain-containing protein</fullName>
    </recommendedName>
</protein>
<reference evidence="5" key="4">
    <citation type="submission" date="2025-08" db="UniProtKB">
        <authorList>
            <consortium name="Ensembl"/>
        </authorList>
    </citation>
    <scope>IDENTIFICATION</scope>
</reference>
<dbReference type="SUPFAM" id="SSF55550">
    <property type="entry name" value="SH2 domain"/>
    <property type="match status" value="1"/>
</dbReference>
<proteinExistence type="predicted"/>
<dbReference type="PROSITE" id="PS50001">
    <property type="entry name" value="SH2"/>
    <property type="match status" value="1"/>
</dbReference>
<organism evidence="5 6">
    <name type="scientific">Callorhinchus milii</name>
    <name type="common">Ghost shark</name>
    <dbReference type="NCBI Taxonomy" id="7868"/>
    <lineage>
        <taxon>Eukaryota</taxon>
        <taxon>Metazoa</taxon>
        <taxon>Chordata</taxon>
        <taxon>Craniata</taxon>
        <taxon>Vertebrata</taxon>
        <taxon>Chondrichthyes</taxon>
        <taxon>Holocephali</taxon>
        <taxon>Chimaeriformes</taxon>
        <taxon>Callorhinchidae</taxon>
        <taxon>Callorhinchus</taxon>
    </lineage>
</organism>
<evidence type="ECO:0000313" key="6">
    <source>
        <dbReference type="Proteomes" id="UP000314986"/>
    </source>
</evidence>
<evidence type="ECO:0000256" key="1">
    <source>
        <dbReference type="ARBA" id="ARBA00022999"/>
    </source>
</evidence>
<dbReference type="GO" id="GO:0007169">
    <property type="term" value="P:cell surface receptor protein tyrosine kinase signaling pathway"/>
    <property type="evidence" value="ECO:0007669"/>
    <property type="project" value="TreeGrafter"/>
</dbReference>
<dbReference type="OrthoDB" id="10044490at2759"/>
<dbReference type="InterPro" id="IPR000980">
    <property type="entry name" value="SH2"/>
</dbReference>
<keyword evidence="1 2" id="KW-0727">SH2 domain</keyword>
<dbReference type="FunCoup" id="A0A4W3KC76">
    <property type="interactions" value="33"/>
</dbReference>
<dbReference type="PANTHER" id="PTHR14098">
    <property type="entry name" value="SH2 DOMAIN CONTAINING PROTEIN"/>
    <property type="match status" value="1"/>
</dbReference>
<dbReference type="GeneID" id="103180488"/>
<feature type="region of interest" description="Disordered" evidence="3">
    <location>
        <begin position="45"/>
        <end position="284"/>
    </location>
</feature>
<reference evidence="5" key="5">
    <citation type="submission" date="2025-09" db="UniProtKB">
        <authorList>
            <consortium name="Ensembl"/>
        </authorList>
    </citation>
    <scope>IDENTIFICATION</scope>
</reference>
<dbReference type="CTD" id="29760"/>
<dbReference type="InterPro" id="IPR036860">
    <property type="entry name" value="SH2_dom_sf"/>
</dbReference>
<dbReference type="InParanoid" id="A0A4W3KC76"/>
<feature type="compositionally biased region" description="Acidic residues" evidence="3">
    <location>
        <begin position="315"/>
        <end position="325"/>
    </location>
</feature>
<dbReference type="GeneTree" id="ENSGT00940000155715"/>
<feature type="compositionally biased region" description="Acidic residues" evidence="3">
    <location>
        <begin position="75"/>
        <end position="98"/>
    </location>
</feature>
<dbReference type="GO" id="GO:0005737">
    <property type="term" value="C:cytoplasm"/>
    <property type="evidence" value="ECO:0007669"/>
    <property type="project" value="UniProtKB-ARBA"/>
</dbReference>
<reference evidence="6" key="2">
    <citation type="journal article" date="2007" name="PLoS Biol.">
        <title>Survey sequencing and comparative analysis of the elephant shark (Callorhinchus milii) genome.</title>
        <authorList>
            <person name="Venkatesh B."/>
            <person name="Kirkness E.F."/>
            <person name="Loh Y.H."/>
            <person name="Halpern A.L."/>
            <person name="Lee A.P."/>
            <person name="Johnson J."/>
            <person name="Dandona N."/>
            <person name="Viswanathan L.D."/>
            <person name="Tay A."/>
            <person name="Venter J.C."/>
            <person name="Strausberg R.L."/>
            <person name="Brenner S."/>
        </authorList>
    </citation>
    <scope>NUCLEOTIDE SEQUENCE [LARGE SCALE GENOMIC DNA]</scope>
</reference>
<dbReference type="CDD" id="cd09929">
    <property type="entry name" value="SH2_BLNK_SLP-76"/>
    <property type="match status" value="1"/>
</dbReference>
<keyword evidence="6" id="KW-1185">Reference proteome</keyword>
<dbReference type="SMART" id="SM00252">
    <property type="entry name" value="SH2"/>
    <property type="match status" value="1"/>
</dbReference>
<evidence type="ECO:0000256" key="2">
    <source>
        <dbReference type="PROSITE-ProRule" id="PRU00191"/>
    </source>
</evidence>
<dbReference type="Pfam" id="PF00017">
    <property type="entry name" value="SH2"/>
    <property type="match status" value="1"/>
</dbReference>
<feature type="compositionally biased region" description="Basic and acidic residues" evidence="3">
    <location>
        <begin position="326"/>
        <end position="337"/>
    </location>
</feature>
<dbReference type="GO" id="GO:0035556">
    <property type="term" value="P:intracellular signal transduction"/>
    <property type="evidence" value="ECO:0007669"/>
    <property type="project" value="TreeGrafter"/>
</dbReference>
<evidence type="ECO:0000259" key="4">
    <source>
        <dbReference type="PROSITE" id="PS50001"/>
    </source>
</evidence>
<reference evidence="6" key="1">
    <citation type="journal article" date="2006" name="Science">
        <title>Ancient noncoding elements conserved in the human genome.</title>
        <authorList>
            <person name="Venkatesh B."/>
            <person name="Kirkness E.F."/>
            <person name="Loh Y.H."/>
            <person name="Halpern A.L."/>
            <person name="Lee A.P."/>
            <person name="Johnson J."/>
            <person name="Dandona N."/>
            <person name="Viswanathan L.D."/>
            <person name="Tay A."/>
            <person name="Venter J.C."/>
            <person name="Strausberg R.L."/>
            <person name="Brenner S."/>
        </authorList>
    </citation>
    <scope>NUCLEOTIDE SEQUENCE [LARGE SCALE GENOMIC DNA]</scope>
</reference>